<protein>
    <submittedName>
        <fullName evidence="2">Uncharacterized protein LOC104234831</fullName>
    </submittedName>
</protein>
<organism evidence="1 2">
    <name type="scientific">Nicotiana sylvestris</name>
    <name type="common">Wood tobacco</name>
    <name type="synonym">South American tobacco</name>
    <dbReference type="NCBI Taxonomy" id="4096"/>
    <lineage>
        <taxon>Eukaryota</taxon>
        <taxon>Viridiplantae</taxon>
        <taxon>Streptophyta</taxon>
        <taxon>Embryophyta</taxon>
        <taxon>Tracheophyta</taxon>
        <taxon>Spermatophyta</taxon>
        <taxon>Magnoliopsida</taxon>
        <taxon>eudicotyledons</taxon>
        <taxon>Gunneridae</taxon>
        <taxon>Pentapetalae</taxon>
        <taxon>asterids</taxon>
        <taxon>lamiids</taxon>
        <taxon>Solanales</taxon>
        <taxon>Solanaceae</taxon>
        <taxon>Nicotianoideae</taxon>
        <taxon>Nicotianeae</taxon>
        <taxon>Nicotiana</taxon>
    </lineage>
</organism>
<accession>A0A1U7X3T9</accession>
<dbReference type="InterPro" id="IPR036691">
    <property type="entry name" value="Endo/exonu/phosph_ase_sf"/>
</dbReference>
<dbReference type="SUPFAM" id="SSF56219">
    <property type="entry name" value="DNase I-like"/>
    <property type="match status" value="1"/>
</dbReference>
<dbReference type="AlphaFoldDB" id="A0A1U7X3T9"/>
<gene>
    <name evidence="2" type="primary">LOC104234831</name>
</gene>
<dbReference type="PANTHER" id="PTHR33710">
    <property type="entry name" value="BNAC02G09200D PROTEIN"/>
    <property type="match status" value="1"/>
</dbReference>
<dbReference type="eggNOG" id="KOG1075">
    <property type="taxonomic scope" value="Eukaryota"/>
</dbReference>
<dbReference type="GeneID" id="104234831"/>
<dbReference type="Gene3D" id="3.60.10.10">
    <property type="entry name" value="Endonuclease/exonuclease/phosphatase"/>
    <property type="match status" value="1"/>
</dbReference>
<name>A0A1U7X3T9_NICSY</name>
<reference evidence="1" key="1">
    <citation type="journal article" date="2013" name="Genome Biol.">
        <title>Reference genomes and transcriptomes of Nicotiana sylvestris and Nicotiana tomentosiformis.</title>
        <authorList>
            <person name="Sierro N."/>
            <person name="Battey J.N."/>
            <person name="Ouadi S."/>
            <person name="Bovet L."/>
            <person name="Goepfert S."/>
            <person name="Bakaher N."/>
            <person name="Peitsch M.C."/>
            <person name="Ivanov N.V."/>
        </authorList>
    </citation>
    <scope>NUCLEOTIDE SEQUENCE [LARGE SCALE GENOMIC DNA]</scope>
</reference>
<dbReference type="RefSeq" id="XP_009786772.1">
    <property type="nucleotide sequence ID" value="XM_009788470.1"/>
</dbReference>
<evidence type="ECO:0000313" key="2">
    <source>
        <dbReference type="RefSeq" id="XP_009786772.1"/>
    </source>
</evidence>
<reference evidence="2" key="2">
    <citation type="submission" date="2025-08" db="UniProtKB">
        <authorList>
            <consortium name="RefSeq"/>
        </authorList>
    </citation>
    <scope>IDENTIFICATION</scope>
    <source>
        <tissue evidence="2">Leaf</tissue>
    </source>
</reference>
<dbReference type="PANTHER" id="PTHR33710:SF73">
    <property type="entry name" value="ZINC KNUCKLE CX2CX4HX4C DOMAIN-CONTAINING PROTEIN"/>
    <property type="match status" value="1"/>
</dbReference>
<keyword evidence="1" id="KW-1185">Reference proteome</keyword>
<dbReference type="OrthoDB" id="1267182at2759"/>
<proteinExistence type="predicted"/>
<dbReference type="Proteomes" id="UP000189701">
    <property type="component" value="Unplaced"/>
</dbReference>
<sequence length="137" mass="16112">MERIQQLVWRVDGFRQVVEECELRDLGFTGSRFTWERHRNTRNWVCERLDRVLTTSQWVLLFPKAQVHHLEVANSDHSALFLSLGVSVIRYAPVPFRFENAWLKEIDIEEAVLEAWSCGREKPIGIRIAICGNFLKE</sequence>
<evidence type="ECO:0000313" key="1">
    <source>
        <dbReference type="Proteomes" id="UP000189701"/>
    </source>
</evidence>
<dbReference type="KEGG" id="nsy:104234831"/>